<proteinExistence type="inferred from homology"/>
<evidence type="ECO:0000256" key="6">
    <source>
        <dbReference type="ARBA" id="ARBA00023210"/>
    </source>
</evidence>
<evidence type="ECO:0000256" key="10">
    <source>
        <dbReference type="NCBIfam" id="TIGR00065"/>
    </source>
</evidence>
<comment type="caution">
    <text evidence="15">The sequence shown here is derived from an EMBL/GenBank/DDBJ whole genome shotgun (WGS) entry which is preliminary data.</text>
</comment>
<dbReference type="CDD" id="cd02201">
    <property type="entry name" value="FtsZ_type1"/>
    <property type="match status" value="1"/>
</dbReference>
<dbReference type="HAMAP" id="MF_00909">
    <property type="entry name" value="FtsZ"/>
    <property type="match status" value="1"/>
</dbReference>
<dbReference type="SUPFAM" id="SSF52490">
    <property type="entry name" value="Tubulin nucleotide-binding domain-like"/>
    <property type="match status" value="1"/>
</dbReference>
<dbReference type="GO" id="GO:0051258">
    <property type="term" value="P:protein polymerization"/>
    <property type="evidence" value="ECO:0007669"/>
    <property type="project" value="UniProtKB-UniRule"/>
</dbReference>
<dbReference type="SMART" id="SM00865">
    <property type="entry name" value="Tubulin_C"/>
    <property type="match status" value="1"/>
</dbReference>
<feature type="binding site" evidence="9">
    <location>
        <position position="143"/>
    </location>
    <ligand>
        <name>GTP</name>
        <dbReference type="ChEBI" id="CHEBI:37565"/>
    </ligand>
</feature>
<reference evidence="15 16" key="1">
    <citation type="submission" date="2019-07" db="EMBL/GenBank/DDBJ databases">
        <authorList>
            <person name="Kim J."/>
        </authorList>
    </citation>
    <scope>NUCLEOTIDE SEQUENCE [LARGE SCALE GENOMIC DNA]</scope>
    <source>
        <strain evidence="15 16">JC52</strain>
    </source>
</reference>
<dbReference type="InterPro" id="IPR020805">
    <property type="entry name" value="Cell_div_FtsZ_CS"/>
</dbReference>
<evidence type="ECO:0000256" key="11">
    <source>
        <dbReference type="RuleBase" id="RU000631"/>
    </source>
</evidence>
<evidence type="ECO:0000256" key="8">
    <source>
        <dbReference type="ARBA" id="ARBA00055345"/>
    </source>
</evidence>
<comment type="subunit">
    <text evidence="9">Homodimer. Polymerizes to form a dynamic ring structure in a strictly GTP-dependent manner. Interacts directly with several other division proteins.</text>
</comment>
<evidence type="ECO:0000259" key="14">
    <source>
        <dbReference type="SMART" id="SM00865"/>
    </source>
</evidence>
<dbReference type="SUPFAM" id="SSF55307">
    <property type="entry name" value="Tubulin C-terminal domain-like"/>
    <property type="match status" value="1"/>
</dbReference>
<keyword evidence="2 9" id="KW-0963">Cytoplasm</keyword>
<dbReference type="FunFam" id="3.30.1330.20:FF:000005">
    <property type="entry name" value="Cell division protein FtsZ"/>
    <property type="match status" value="1"/>
</dbReference>
<dbReference type="NCBIfam" id="TIGR00065">
    <property type="entry name" value="ftsZ"/>
    <property type="match status" value="1"/>
</dbReference>
<dbReference type="FunFam" id="3.40.50.1440:FF:000023">
    <property type="entry name" value="Cell division protein FtsZ"/>
    <property type="match status" value="1"/>
</dbReference>
<dbReference type="PRINTS" id="PR00423">
    <property type="entry name" value="CELLDVISFTSZ"/>
</dbReference>
<dbReference type="GO" id="GO:0005737">
    <property type="term" value="C:cytoplasm"/>
    <property type="evidence" value="ECO:0007669"/>
    <property type="project" value="UniProtKB-SubCell"/>
</dbReference>
<dbReference type="GO" id="GO:0003924">
    <property type="term" value="F:GTPase activity"/>
    <property type="evidence" value="ECO:0007669"/>
    <property type="project" value="UniProtKB-UniRule"/>
</dbReference>
<dbReference type="RefSeq" id="WP_144847160.1">
    <property type="nucleotide sequence ID" value="NZ_VNJI01000013.1"/>
</dbReference>
<gene>
    <name evidence="9 15" type="primary">ftsZ</name>
    <name evidence="15" type="ORF">FPZ49_12695</name>
</gene>
<keyword evidence="3 9" id="KW-0132">Cell division</keyword>
<evidence type="ECO:0000313" key="15">
    <source>
        <dbReference type="EMBL" id="TVY09590.1"/>
    </source>
</evidence>
<dbReference type="InterPro" id="IPR037103">
    <property type="entry name" value="Tubulin/FtsZ-like_C"/>
</dbReference>
<organism evidence="15 16">
    <name type="scientific">Paenibacillus cremeus</name>
    <dbReference type="NCBI Taxonomy" id="2163881"/>
    <lineage>
        <taxon>Bacteria</taxon>
        <taxon>Bacillati</taxon>
        <taxon>Bacillota</taxon>
        <taxon>Bacilli</taxon>
        <taxon>Bacillales</taxon>
        <taxon>Paenibacillaceae</taxon>
        <taxon>Paenibacillus</taxon>
    </lineage>
</organism>
<dbReference type="InterPro" id="IPR024757">
    <property type="entry name" value="FtsZ_C"/>
</dbReference>
<keyword evidence="4 9" id="KW-0547">Nucleotide-binding</keyword>
<dbReference type="InterPro" id="IPR036525">
    <property type="entry name" value="Tubulin/FtsZ_GTPase_sf"/>
</dbReference>
<feature type="region of interest" description="Disordered" evidence="12">
    <location>
        <begin position="322"/>
        <end position="378"/>
    </location>
</feature>
<evidence type="ECO:0000256" key="9">
    <source>
        <dbReference type="HAMAP-Rule" id="MF_00909"/>
    </source>
</evidence>
<protein>
    <recommendedName>
        <fullName evidence="9 10">Cell division protein FtsZ</fullName>
    </recommendedName>
</protein>
<name>A0A559KBT5_9BACL</name>
<dbReference type="OrthoDB" id="9813375at2"/>
<evidence type="ECO:0000313" key="16">
    <source>
        <dbReference type="Proteomes" id="UP000317036"/>
    </source>
</evidence>
<evidence type="ECO:0000256" key="1">
    <source>
        <dbReference type="ARBA" id="ARBA00009690"/>
    </source>
</evidence>
<evidence type="ECO:0000256" key="3">
    <source>
        <dbReference type="ARBA" id="ARBA00022618"/>
    </source>
</evidence>
<dbReference type="PROSITE" id="PS01134">
    <property type="entry name" value="FTSZ_1"/>
    <property type="match status" value="1"/>
</dbReference>
<dbReference type="PROSITE" id="PS01135">
    <property type="entry name" value="FTSZ_2"/>
    <property type="match status" value="1"/>
</dbReference>
<dbReference type="GO" id="GO:0043093">
    <property type="term" value="P:FtsZ-dependent cytokinesis"/>
    <property type="evidence" value="ECO:0007669"/>
    <property type="project" value="UniProtKB-UniRule"/>
</dbReference>
<evidence type="ECO:0000256" key="2">
    <source>
        <dbReference type="ARBA" id="ARBA00022490"/>
    </source>
</evidence>
<comment type="similarity">
    <text evidence="1 9 11">Belongs to the FtsZ family.</text>
</comment>
<keyword evidence="5 9" id="KW-0342">GTP-binding</keyword>
<sequence>MFELDMDLDHLAKIKVIGVGGGGSNAVNRMIDNGVKGVEFITVNTDAQALHYAKSEQKLQIGDKLTRGLGAGANPEVGKKAAEETREQIINTLKGADMVFVTAGMGGGTGTGAAPVIAEIAKECGALTVGVVTRPFTFEGRKRQLQAEQGIAALKEKVDTLIVIPNDRLLEIIDKKTPMLEAFREADNVLRQGVQGISNLIAIPGLINLDFADVKTIMTERGSALMGIGVATGENRAAEAAKKAISSPLLETSIDGARGVLLNITGGTSLSLYEVNEAADIVASAADMEVNMIFGAVIDENLKDEIVVTVIATGFEYKSVTPGLRKPTGTGTAAPQAQQQETADSRLNNLRPFGNQPSSDQLDIPTFLRNRNRNGFDK</sequence>
<dbReference type="GO" id="GO:0000917">
    <property type="term" value="P:division septum assembly"/>
    <property type="evidence" value="ECO:0007669"/>
    <property type="project" value="UniProtKB-KW"/>
</dbReference>
<dbReference type="GO" id="GO:0030428">
    <property type="term" value="C:cell septum"/>
    <property type="evidence" value="ECO:0007669"/>
    <property type="project" value="UniProtKB-ARBA"/>
</dbReference>
<feature type="compositionally biased region" description="Low complexity" evidence="12">
    <location>
        <begin position="327"/>
        <end position="342"/>
    </location>
</feature>
<feature type="binding site" evidence="9">
    <location>
        <begin position="21"/>
        <end position="25"/>
    </location>
    <ligand>
        <name>GTP</name>
        <dbReference type="ChEBI" id="CHEBI:37565"/>
    </ligand>
</feature>
<feature type="binding site" evidence="9">
    <location>
        <begin position="108"/>
        <end position="110"/>
    </location>
    <ligand>
        <name>GTP</name>
        <dbReference type="ChEBI" id="CHEBI:37565"/>
    </ligand>
</feature>
<dbReference type="Pfam" id="PF00091">
    <property type="entry name" value="Tubulin"/>
    <property type="match status" value="1"/>
</dbReference>
<dbReference type="Gene3D" id="3.30.1330.20">
    <property type="entry name" value="Tubulin/FtsZ, C-terminal domain"/>
    <property type="match status" value="1"/>
</dbReference>
<dbReference type="AlphaFoldDB" id="A0A559KBT5"/>
<keyword evidence="16" id="KW-1185">Reference proteome</keyword>
<accession>A0A559KBT5</accession>
<feature type="binding site" evidence="9">
    <location>
        <position position="139"/>
    </location>
    <ligand>
        <name>GTP</name>
        <dbReference type="ChEBI" id="CHEBI:37565"/>
    </ligand>
</feature>
<evidence type="ECO:0000256" key="12">
    <source>
        <dbReference type="SAM" id="MobiDB-lite"/>
    </source>
</evidence>
<dbReference type="PANTHER" id="PTHR30314">
    <property type="entry name" value="CELL DIVISION PROTEIN FTSZ-RELATED"/>
    <property type="match status" value="1"/>
</dbReference>
<dbReference type="InterPro" id="IPR018316">
    <property type="entry name" value="Tubulin/FtsZ_2-layer-sand-dom"/>
</dbReference>
<feature type="domain" description="Tubulin/FtsZ 2-layer sandwich" evidence="14">
    <location>
        <begin position="207"/>
        <end position="324"/>
    </location>
</feature>
<dbReference type="PANTHER" id="PTHR30314:SF3">
    <property type="entry name" value="MITOCHONDRIAL DIVISION PROTEIN FSZA"/>
    <property type="match status" value="1"/>
</dbReference>
<dbReference type="SMART" id="SM00864">
    <property type="entry name" value="Tubulin"/>
    <property type="match status" value="1"/>
</dbReference>
<dbReference type="Proteomes" id="UP000317036">
    <property type="component" value="Unassembled WGS sequence"/>
</dbReference>
<dbReference type="Pfam" id="PF12327">
    <property type="entry name" value="FtsZ_C"/>
    <property type="match status" value="1"/>
</dbReference>
<dbReference type="InterPro" id="IPR008280">
    <property type="entry name" value="Tub_FtsZ_C"/>
</dbReference>
<dbReference type="GO" id="GO:0032153">
    <property type="term" value="C:cell division site"/>
    <property type="evidence" value="ECO:0007669"/>
    <property type="project" value="UniProtKB-UniRule"/>
</dbReference>
<dbReference type="InterPro" id="IPR000158">
    <property type="entry name" value="Cell_div_FtsZ"/>
</dbReference>
<comment type="subcellular location">
    <subcellularLocation>
        <location evidence="9">Cytoplasm</location>
    </subcellularLocation>
    <text evidence="9">Assembles at midcell at the inner surface of the cytoplasmic membrane.</text>
</comment>
<feature type="binding site" evidence="9">
    <location>
        <position position="187"/>
    </location>
    <ligand>
        <name>GTP</name>
        <dbReference type="ChEBI" id="CHEBI:37565"/>
    </ligand>
</feature>
<keyword evidence="7 9" id="KW-0131">Cell cycle</keyword>
<dbReference type="InterPro" id="IPR045061">
    <property type="entry name" value="FtsZ/CetZ"/>
</dbReference>
<evidence type="ECO:0000256" key="4">
    <source>
        <dbReference type="ARBA" id="ARBA00022741"/>
    </source>
</evidence>
<evidence type="ECO:0000259" key="13">
    <source>
        <dbReference type="SMART" id="SM00864"/>
    </source>
</evidence>
<comment type="function">
    <text evidence="8 9 11">Essential cell division protein that forms a contractile ring structure (Z ring) at the future cell division site. The regulation of the ring assembly controls the timing and the location of cell division. One of the functions of the FtsZ ring is to recruit other cell division proteins to the septum to produce a new cell wall between the dividing cells. Binds GTP and shows GTPase activity.</text>
</comment>
<evidence type="ECO:0000256" key="5">
    <source>
        <dbReference type="ARBA" id="ARBA00023134"/>
    </source>
</evidence>
<dbReference type="InterPro" id="IPR003008">
    <property type="entry name" value="Tubulin_FtsZ_GTPase"/>
</dbReference>
<dbReference type="GO" id="GO:0005525">
    <property type="term" value="F:GTP binding"/>
    <property type="evidence" value="ECO:0007669"/>
    <property type="project" value="UniProtKB-UniRule"/>
</dbReference>
<keyword evidence="6 9" id="KW-0717">Septation</keyword>
<dbReference type="EMBL" id="VNJI01000013">
    <property type="protein sequence ID" value="TVY09590.1"/>
    <property type="molecule type" value="Genomic_DNA"/>
</dbReference>
<feature type="domain" description="Tubulin/FtsZ GTPase" evidence="13">
    <location>
        <begin position="13"/>
        <end position="205"/>
    </location>
</feature>
<evidence type="ECO:0000256" key="7">
    <source>
        <dbReference type="ARBA" id="ARBA00023306"/>
    </source>
</evidence>
<dbReference type="Gene3D" id="3.40.50.1440">
    <property type="entry name" value="Tubulin/FtsZ, GTPase domain"/>
    <property type="match status" value="1"/>
</dbReference>